<name>A0A9D1GDA5_9FIRM</name>
<reference evidence="2" key="1">
    <citation type="submission" date="2020-10" db="EMBL/GenBank/DDBJ databases">
        <authorList>
            <person name="Gilroy R."/>
        </authorList>
    </citation>
    <scope>NUCLEOTIDE SEQUENCE</scope>
    <source>
        <strain evidence="2">CHK195-26880</strain>
    </source>
</reference>
<keyword evidence="1" id="KW-0175">Coiled coil</keyword>
<dbReference type="AlphaFoldDB" id="A0A9D1GDA5"/>
<organism evidence="2 3">
    <name type="scientific">Candidatus Onthousia faecipullorum</name>
    <dbReference type="NCBI Taxonomy" id="2840887"/>
    <lineage>
        <taxon>Bacteria</taxon>
        <taxon>Bacillati</taxon>
        <taxon>Bacillota</taxon>
        <taxon>Bacilli</taxon>
        <taxon>Candidatus Onthousia</taxon>
    </lineage>
</organism>
<dbReference type="Proteomes" id="UP000886833">
    <property type="component" value="Unassembled WGS sequence"/>
</dbReference>
<evidence type="ECO:0000313" key="2">
    <source>
        <dbReference type="EMBL" id="HIT38144.1"/>
    </source>
</evidence>
<proteinExistence type="predicted"/>
<feature type="coiled-coil region" evidence="1">
    <location>
        <begin position="27"/>
        <end position="71"/>
    </location>
</feature>
<comment type="caution">
    <text evidence="2">The sequence shown here is derived from an EMBL/GenBank/DDBJ whole genome shotgun (WGS) entry which is preliminary data.</text>
</comment>
<dbReference type="EMBL" id="DVKQ01000087">
    <property type="protein sequence ID" value="HIT38144.1"/>
    <property type="molecule type" value="Genomic_DNA"/>
</dbReference>
<protein>
    <submittedName>
        <fullName evidence="2">DivIVA domain-containing protein</fullName>
    </submittedName>
</protein>
<evidence type="ECO:0000313" key="3">
    <source>
        <dbReference type="Proteomes" id="UP000886833"/>
    </source>
</evidence>
<dbReference type="Pfam" id="PF05103">
    <property type="entry name" value="DivIVA"/>
    <property type="match status" value="1"/>
</dbReference>
<feature type="coiled-coil region" evidence="1">
    <location>
        <begin position="102"/>
        <end position="129"/>
    </location>
</feature>
<dbReference type="PANTHER" id="PTHR35794:SF2">
    <property type="entry name" value="CELL DIVISION PROTEIN DIVIVA"/>
    <property type="match status" value="1"/>
</dbReference>
<evidence type="ECO:0000256" key="1">
    <source>
        <dbReference type="SAM" id="Coils"/>
    </source>
</evidence>
<sequence length="145" mass="16693">MDKFNYEANGYNRAEVNKFVTDVIKETEGIINKCKDQKKEIADLKEKLSHYEDLENTLKQSLINAEKTADNVKRLAREEADIIVSDAKHNASRIVGESLLKARKIETDADTLEKNVKIFKRKLKIIVEQQMAVVEEIETLDLEDK</sequence>
<gene>
    <name evidence="2" type="ORF">IAB59_06695</name>
</gene>
<dbReference type="InterPro" id="IPR007793">
    <property type="entry name" value="DivIVA_fam"/>
</dbReference>
<dbReference type="Gene3D" id="6.10.250.660">
    <property type="match status" value="1"/>
</dbReference>
<accession>A0A9D1GDA5</accession>
<dbReference type="PANTHER" id="PTHR35794">
    <property type="entry name" value="CELL DIVISION PROTEIN DIVIVA"/>
    <property type="match status" value="1"/>
</dbReference>
<reference evidence="2" key="2">
    <citation type="journal article" date="2021" name="PeerJ">
        <title>Extensive microbial diversity within the chicken gut microbiome revealed by metagenomics and culture.</title>
        <authorList>
            <person name="Gilroy R."/>
            <person name="Ravi A."/>
            <person name="Getino M."/>
            <person name="Pursley I."/>
            <person name="Horton D.L."/>
            <person name="Alikhan N.F."/>
            <person name="Baker D."/>
            <person name="Gharbi K."/>
            <person name="Hall N."/>
            <person name="Watson M."/>
            <person name="Adriaenssens E.M."/>
            <person name="Foster-Nyarko E."/>
            <person name="Jarju S."/>
            <person name="Secka A."/>
            <person name="Antonio M."/>
            <person name="Oren A."/>
            <person name="Chaudhuri R.R."/>
            <person name="La Ragione R."/>
            <person name="Hildebrand F."/>
            <person name="Pallen M.J."/>
        </authorList>
    </citation>
    <scope>NUCLEOTIDE SEQUENCE</scope>
    <source>
        <strain evidence="2">CHK195-26880</strain>
    </source>
</reference>